<evidence type="ECO:0000259" key="3">
    <source>
        <dbReference type="Pfam" id="PF01656"/>
    </source>
</evidence>
<dbReference type="Proteomes" id="UP001151071">
    <property type="component" value="Unassembled WGS sequence"/>
</dbReference>
<dbReference type="PANTHER" id="PTHR43384">
    <property type="entry name" value="SEPTUM SITE-DETERMINING PROTEIN MIND HOMOLOG, CHLOROPLASTIC-RELATED"/>
    <property type="match status" value="1"/>
</dbReference>
<name>A0A9X3TNY9_9BACL</name>
<dbReference type="InterPro" id="IPR033875">
    <property type="entry name" value="FlhG"/>
</dbReference>
<comment type="caution">
    <text evidence="4">The sequence shown here is derived from an EMBL/GenBank/DDBJ whole genome shotgun (WGS) entry which is preliminary data.</text>
</comment>
<evidence type="ECO:0000313" key="5">
    <source>
        <dbReference type="Proteomes" id="UP001151071"/>
    </source>
</evidence>
<dbReference type="RefSeq" id="WP_029098966.1">
    <property type="nucleotide sequence ID" value="NZ_JAPYYP010000002.1"/>
</dbReference>
<keyword evidence="1" id="KW-0547">Nucleotide-binding</keyword>
<dbReference type="PIRSF" id="PIRSF003092">
    <property type="entry name" value="MinD"/>
    <property type="match status" value="1"/>
</dbReference>
<dbReference type="SUPFAM" id="SSF52540">
    <property type="entry name" value="P-loop containing nucleoside triphosphate hydrolases"/>
    <property type="match status" value="1"/>
</dbReference>
<organism evidence="4 5">
    <name type="scientific">Brevibacillus thermoruber</name>
    <dbReference type="NCBI Taxonomy" id="33942"/>
    <lineage>
        <taxon>Bacteria</taxon>
        <taxon>Bacillati</taxon>
        <taxon>Bacillota</taxon>
        <taxon>Bacilli</taxon>
        <taxon>Bacillales</taxon>
        <taxon>Paenibacillaceae</taxon>
        <taxon>Brevibacillus</taxon>
    </lineage>
</organism>
<dbReference type="PANTHER" id="PTHR43384:SF4">
    <property type="entry name" value="CELLULOSE BIOSYNTHESIS PROTEIN BCSQ-RELATED"/>
    <property type="match status" value="1"/>
</dbReference>
<dbReference type="GO" id="GO:0005524">
    <property type="term" value="F:ATP binding"/>
    <property type="evidence" value="ECO:0007669"/>
    <property type="project" value="UniProtKB-KW"/>
</dbReference>
<evidence type="ECO:0000256" key="2">
    <source>
        <dbReference type="ARBA" id="ARBA00022840"/>
    </source>
</evidence>
<gene>
    <name evidence="4" type="ORF">O3V59_03240</name>
</gene>
<dbReference type="GO" id="GO:0051782">
    <property type="term" value="P:negative regulation of cell division"/>
    <property type="evidence" value="ECO:0007669"/>
    <property type="project" value="TreeGrafter"/>
</dbReference>
<dbReference type="Pfam" id="PF01656">
    <property type="entry name" value="CbiA"/>
    <property type="match status" value="1"/>
</dbReference>
<dbReference type="InterPro" id="IPR025501">
    <property type="entry name" value="MinD_FleN"/>
</dbReference>
<evidence type="ECO:0000256" key="1">
    <source>
        <dbReference type="ARBA" id="ARBA00022741"/>
    </source>
</evidence>
<keyword evidence="5" id="KW-1185">Reference proteome</keyword>
<dbReference type="EMBL" id="JAPYYP010000002">
    <property type="protein sequence ID" value="MDA5107363.1"/>
    <property type="molecule type" value="Genomic_DNA"/>
</dbReference>
<dbReference type="GO" id="GO:0016887">
    <property type="term" value="F:ATP hydrolysis activity"/>
    <property type="evidence" value="ECO:0007669"/>
    <property type="project" value="TreeGrafter"/>
</dbReference>
<dbReference type="GO" id="GO:0005829">
    <property type="term" value="C:cytosol"/>
    <property type="evidence" value="ECO:0007669"/>
    <property type="project" value="TreeGrafter"/>
</dbReference>
<dbReference type="CDD" id="cd02038">
    <property type="entry name" value="FlhG-like"/>
    <property type="match status" value="1"/>
</dbReference>
<accession>A0A9X3TNY9</accession>
<dbReference type="InterPro" id="IPR002586">
    <property type="entry name" value="CobQ/CobB/MinD/ParA_Nub-bd_dom"/>
</dbReference>
<feature type="domain" description="CobQ/CobB/MinD/ParA nucleotide binding" evidence="3">
    <location>
        <begin position="24"/>
        <end position="239"/>
    </location>
</feature>
<dbReference type="AlphaFoldDB" id="A0A9X3TNY9"/>
<reference evidence="4" key="1">
    <citation type="submission" date="2022-12" db="EMBL/GenBank/DDBJ databases">
        <title>Draft genome sequence of the thermophilic strain Brevibacillus thermoruber HT42, isolated from Los Humeros, Puebla, Mexico, with biotechnological potential.</title>
        <authorList>
            <person name="Lara Sanchez J."/>
            <person name="Solis Palacios R."/>
            <person name="Bustos Baena A.S."/>
            <person name="Ruz Baez A.E."/>
            <person name="Espinosa Luna G."/>
            <person name="Oliart Ros R.M."/>
        </authorList>
    </citation>
    <scope>NUCLEOTIDE SEQUENCE</scope>
    <source>
        <strain evidence="4">HT42</strain>
    </source>
</reference>
<evidence type="ECO:0000313" key="4">
    <source>
        <dbReference type="EMBL" id="MDA5107363.1"/>
    </source>
</evidence>
<protein>
    <submittedName>
        <fullName evidence="4">MinD/ParA family protein</fullName>
    </submittedName>
</protein>
<dbReference type="InterPro" id="IPR027417">
    <property type="entry name" value="P-loop_NTPase"/>
</dbReference>
<sequence>MQDQAERLRARMQQNNVSRQTRLITVTSGKGGVGKSNFSLNFALGLQEKGHKPILFDLDLGLANLDVLMGISPKRHLLHLLEPDMTVWDIMERGPGELEFIAGGSGFTKLLQLDDAKLDLLFARLEPLQGYADTIIFDTGAGISNESLRFMLSSDEVILVTTPEPPAITDAYAVIKMLHSRNPRTTIRLVVNRVTSAREGTMTAEKLAMVAKRFLNMDVHLLGFVLDDPHVSKAVKLQRPFLLAYPQAQASRGIRNLAAAYLGNEAGGRQSPPAGLGGFLEKLKRFIR</sequence>
<dbReference type="InterPro" id="IPR050625">
    <property type="entry name" value="ParA/MinD_ATPase"/>
</dbReference>
<keyword evidence="2" id="KW-0067">ATP-binding</keyword>
<dbReference type="Gene3D" id="3.40.50.300">
    <property type="entry name" value="P-loop containing nucleotide triphosphate hydrolases"/>
    <property type="match status" value="1"/>
</dbReference>
<dbReference type="GO" id="GO:0009898">
    <property type="term" value="C:cytoplasmic side of plasma membrane"/>
    <property type="evidence" value="ECO:0007669"/>
    <property type="project" value="TreeGrafter"/>
</dbReference>
<proteinExistence type="predicted"/>